<evidence type="ECO:0000313" key="8">
    <source>
        <dbReference type="Proteomes" id="UP000320300"/>
    </source>
</evidence>
<feature type="transmembrane region" description="Helical" evidence="5">
    <location>
        <begin position="360"/>
        <end position="378"/>
    </location>
</feature>
<proteinExistence type="predicted"/>
<feature type="transmembrane region" description="Helical" evidence="5">
    <location>
        <begin position="79"/>
        <end position="97"/>
    </location>
</feature>
<feature type="transmembrane region" description="Helical" evidence="5">
    <location>
        <begin position="142"/>
        <end position="164"/>
    </location>
</feature>
<feature type="transmembrane region" description="Helical" evidence="5">
    <location>
        <begin position="51"/>
        <end position="72"/>
    </location>
</feature>
<dbReference type="GO" id="GO:0016020">
    <property type="term" value="C:membrane"/>
    <property type="evidence" value="ECO:0007669"/>
    <property type="project" value="UniProtKB-SubCell"/>
</dbReference>
<sequence length="425" mass="48416">MKKIIPIIVIIAFFCSCTNFIPVSAIASPLGLLLFPLSFQDKRNNPKFIYIFYLFLFVSFLSVCLYDSGALLSYDFYRYDGNVFISYAPLLLIPLVSARLDVKKLLIKFIYFETALNLIVFIGTIVINNFQLNAELSFGSLFIARNAAGGFLSFCVTCTFLVFWNNKNWKNFIFLGLNIIFLFATYSRGSMLGLGFCITLYLFFEKNMGKLGMIAIAIVLVFEVFLVMQTFDFYKRASSQIHGYDYVTESFGDQDTKGANISIRLLYNWPSGIDEFIHSPIFGAGFGSLNDRPYIFNDKIAIVNPNLQRVKSYNDAHAHNTYFHIGGEQGILGLVIFLLFLISLYLHFNKHATPPNNFPLVRNVILLYILNIAFMSLTEHRLTSPSNVLPLTLLIVLFFSEQNHIRRNDNSSFELPKVDPFSQAL</sequence>
<feature type="transmembrane region" description="Helical" evidence="5">
    <location>
        <begin position="330"/>
        <end position="348"/>
    </location>
</feature>
<keyword evidence="7" id="KW-0436">Ligase</keyword>
<dbReference type="Proteomes" id="UP000320300">
    <property type="component" value="Unassembled WGS sequence"/>
</dbReference>
<dbReference type="PANTHER" id="PTHR37422:SF13">
    <property type="entry name" value="LIPOPOLYSACCHARIDE BIOSYNTHESIS PROTEIN PA4999-RELATED"/>
    <property type="match status" value="1"/>
</dbReference>
<evidence type="ECO:0000256" key="2">
    <source>
        <dbReference type="ARBA" id="ARBA00022692"/>
    </source>
</evidence>
<evidence type="ECO:0000256" key="5">
    <source>
        <dbReference type="SAM" id="Phobius"/>
    </source>
</evidence>
<dbReference type="OrthoDB" id="115889at2"/>
<evidence type="ECO:0000256" key="1">
    <source>
        <dbReference type="ARBA" id="ARBA00004141"/>
    </source>
</evidence>
<accession>A0A521CAH7</accession>
<dbReference type="EMBL" id="FXTN01000003">
    <property type="protein sequence ID" value="SMO55750.1"/>
    <property type="molecule type" value="Genomic_DNA"/>
</dbReference>
<dbReference type="GO" id="GO:0016874">
    <property type="term" value="F:ligase activity"/>
    <property type="evidence" value="ECO:0007669"/>
    <property type="project" value="UniProtKB-KW"/>
</dbReference>
<keyword evidence="3 5" id="KW-1133">Transmembrane helix</keyword>
<dbReference type="PANTHER" id="PTHR37422">
    <property type="entry name" value="TEICHURONIC ACID BIOSYNTHESIS PROTEIN TUAE"/>
    <property type="match status" value="1"/>
</dbReference>
<dbReference type="PROSITE" id="PS51257">
    <property type="entry name" value="PROKAR_LIPOPROTEIN"/>
    <property type="match status" value="1"/>
</dbReference>
<keyword evidence="2 5" id="KW-0812">Transmembrane</keyword>
<dbReference type="Pfam" id="PF04932">
    <property type="entry name" value="Wzy_C"/>
    <property type="match status" value="1"/>
</dbReference>
<keyword evidence="8" id="KW-1185">Reference proteome</keyword>
<gene>
    <name evidence="7" type="ORF">SAMN06265348_103323</name>
</gene>
<organism evidence="7 8">
    <name type="scientific">Pedobacter westerhofensis</name>
    <dbReference type="NCBI Taxonomy" id="425512"/>
    <lineage>
        <taxon>Bacteria</taxon>
        <taxon>Pseudomonadati</taxon>
        <taxon>Bacteroidota</taxon>
        <taxon>Sphingobacteriia</taxon>
        <taxon>Sphingobacteriales</taxon>
        <taxon>Sphingobacteriaceae</taxon>
        <taxon>Pedobacter</taxon>
    </lineage>
</organism>
<reference evidence="7 8" key="1">
    <citation type="submission" date="2017-05" db="EMBL/GenBank/DDBJ databases">
        <authorList>
            <person name="Varghese N."/>
            <person name="Submissions S."/>
        </authorList>
    </citation>
    <scope>NUCLEOTIDE SEQUENCE [LARGE SCALE GENOMIC DNA]</scope>
    <source>
        <strain evidence="7 8">DSM 19036</strain>
    </source>
</reference>
<protein>
    <submittedName>
        <fullName evidence="7">O-antigen ligase</fullName>
    </submittedName>
</protein>
<feature type="transmembrane region" description="Helical" evidence="5">
    <location>
        <begin position="211"/>
        <end position="231"/>
    </location>
</feature>
<feature type="transmembrane region" description="Helical" evidence="5">
    <location>
        <begin position="176"/>
        <end position="204"/>
    </location>
</feature>
<dbReference type="RefSeq" id="WP_142527504.1">
    <property type="nucleotide sequence ID" value="NZ_CBCSJO010000004.1"/>
</dbReference>
<evidence type="ECO:0000256" key="3">
    <source>
        <dbReference type="ARBA" id="ARBA00022989"/>
    </source>
</evidence>
<name>A0A521CAH7_9SPHI</name>
<dbReference type="InterPro" id="IPR051533">
    <property type="entry name" value="WaaL-like"/>
</dbReference>
<feature type="domain" description="O-antigen ligase-related" evidence="6">
    <location>
        <begin position="175"/>
        <end position="338"/>
    </location>
</feature>
<feature type="transmembrane region" description="Helical" evidence="5">
    <location>
        <begin position="109"/>
        <end position="130"/>
    </location>
</feature>
<evidence type="ECO:0000313" key="7">
    <source>
        <dbReference type="EMBL" id="SMO55750.1"/>
    </source>
</evidence>
<keyword evidence="4 5" id="KW-0472">Membrane</keyword>
<comment type="subcellular location">
    <subcellularLocation>
        <location evidence="1">Membrane</location>
        <topology evidence="1">Multi-pass membrane protein</topology>
    </subcellularLocation>
</comment>
<evidence type="ECO:0000259" key="6">
    <source>
        <dbReference type="Pfam" id="PF04932"/>
    </source>
</evidence>
<dbReference type="AlphaFoldDB" id="A0A521CAH7"/>
<evidence type="ECO:0000256" key="4">
    <source>
        <dbReference type="ARBA" id="ARBA00023136"/>
    </source>
</evidence>
<dbReference type="InterPro" id="IPR007016">
    <property type="entry name" value="O-antigen_ligase-rel_domated"/>
</dbReference>